<dbReference type="EMBL" id="LBQZ01000001">
    <property type="protein sequence ID" value="KKP89817.1"/>
    <property type="molecule type" value="Genomic_DNA"/>
</dbReference>
<protein>
    <submittedName>
        <fullName evidence="2">Uncharacterized protein</fullName>
    </submittedName>
</protein>
<evidence type="ECO:0000313" key="2">
    <source>
        <dbReference type="EMBL" id="KKP89817.1"/>
    </source>
</evidence>
<comment type="caution">
    <text evidence="2">The sequence shown here is derived from an EMBL/GenBank/DDBJ whole genome shotgun (WGS) entry which is preliminary data.</text>
</comment>
<accession>A0A0G0GDP4</accession>
<keyword evidence="1" id="KW-1133">Transmembrane helix</keyword>
<gene>
    <name evidence="2" type="ORF">UR91_C0001G0006</name>
</gene>
<reference evidence="2 3" key="1">
    <citation type="journal article" date="2015" name="Nature">
        <title>rRNA introns, odd ribosomes, and small enigmatic genomes across a large radiation of phyla.</title>
        <authorList>
            <person name="Brown C.T."/>
            <person name="Hug L.A."/>
            <person name="Thomas B.C."/>
            <person name="Sharon I."/>
            <person name="Castelle C.J."/>
            <person name="Singh A."/>
            <person name="Wilkins M.J."/>
            <person name="Williams K.H."/>
            <person name="Banfield J.F."/>
        </authorList>
    </citation>
    <scope>NUCLEOTIDE SEQUENCE [LARGE SCALE GENOMIC DNA]</scope>
</reference>
<keyword evidence="1" id="KW-0812">Transmembrane</keyword>
<dbReference type="AlphaFoldDB" id="A0A0G0GDP4"/>
<sequence>MDKKEEGLIEKVNKLSLPATILIGCVILGGFYYMSQVSKQNSIEKQQRLEIQTKKEAQEAEATKEASAKLGKMFCVSEAEELAQSQYKKTCTYDCKEGYYYTANYENYYKVCLQRKGLD</sequence>
<feature type="transmembrane region" description="Helical" evidence="1">
    <location>
        <begin position="15"/>
        <end position="35"/>
    </location>
</feature>
<proteinExistence type="predicted"/>
<name>A0A0G0GDP4_9BACT</name>
<dbReference type="PROSITE" id="PS51257">
    <property type="entry name" value="PROKAR_LIPOPROTEIN"/>
    <property type="match status" value="1"/>
</dbReference>
<evidence type="ECO:0000313" key="3">
    <source>
        <dbReference type="Proteomes" id="UP000034798"/>
    </source>
</evidence>
<evidence type="ECO:0000256" key="1">
    <source>
        <dbReference type="SAM" id="Phobius"/>
    </source>
</evidence>
<organism evidence="2 3">
    <name type="scientific">Candidatus Nomurabacteria bacterium GW2011_GWC2_35_8</name>
    <dbReference type="NCBI Taxonomy" id="1618752"/>
    <lineage>
        <taxon>Bacteria</taxon>
        <taxon>Candidatus Nomuraibacteriota</taxon>
    </lineage>
</organism>
<dbReference type="Proteomes" id="UP000034798">
    <property type="component" value="Unassembled WGS sequence"/>
</dbReference>
<keyword evidence="1" id="KW-0472">Membrane</keyword>